<comment type="caution">
    <text evidence="1">The sequence shown here is derived from an EMBL/GenBank/DDBJ whole genome shotgun (WGS) entry which is preliminary data.</text>
</comment>
<dbReference type="AlphaFoldDB" id="A0A227J573"/>
<feature type="non-terminal residue" evidence="1">
    <location>
        <position position="1"/>
    </location>
</feature>
<gene>
    <name evidence="1" type="ORF">CA163_27645</name>
</gene>
<evidence type="ECO:0000313" key="1">
    <source>
        <dbReference type="EMBL" id="OXE29627.1"/>
    </source>
</evidence>
<protein>
    <submittedName>
        <fullName evidence="1">Uncharacterized protein</fullName>
    </submittedName>
</protein>
<name>A0A227J573_VIBPH</name>
<organism evidence="1 2">
    <name type="scientific">Vibrio parahaemolyticus</name>
    <dbReference type="NCBI Taxonomy" id="670"/>
    <lineage>
        <taxon>Bacteria</taxon>
        <taxon>Pseudomonadati</taxon>
        <taxon>Pseudomonadota</taxon>
        <taxon>Gammaproteobacteria</taxon>
        <taxon>Vibrionales</taxon>
        <taxon>Vibrionaceae</taxon>
        <taxon>Vibrio</taxon>
    </lineage>
</organism>
<dbReference type="Proteomes" id="UP000214596">
    <property type="component" value="Unassembled WGS sequence"/>
</dbReference>
<proteinExistence type="predicted"/>
<reference evidence="1 2" key="1">
    <citation type="journal article" date="2017" name="Appl. Environ. Microbiol.">
        <title>Parallel evolution of two clades of a major Atlantic endemic Vibrio parahaemolyticus pathogen lineage by independent acquisition of related pathogenicity islands.</title>
        <authorList>
            <person name="Xu F."/>
            <person name="Gonzalez-Escalona N."/>
            <person name="Drees K.P."/>
            <person name="Sebra R.P."/>
            <person name="Cooper V.S."/>
            <person name="Jones S.H."/>
            <person name="Whistler C.A."/>
        </authorList>
    </citation>
    <scope>NUCLEOTIDE SEQUENCE [LARGE SCALE GENOMIC DNA]</scope>
    <source>
        <strain evidence="1 2">MAVP-3</strain>
    </source>
</reference>
<sequence length="71" mass="8275">DAINTTANSTKLSCNFPDIVRFIHKLLTTMSLKYNDICVNVKSMYQNAFKNEAFFAIDKRIQRQRLATWQS</sequence>
<dbReference type="EMBL" id="NIXT01003057">
    <property type="protein sequence ID" value="OXE29627.1"/>
    <property type="molecule type" value="Genomic_DNA"/>
</dbReference>
<accession>A0A227J573</accession>
<evidence type="ECO:0000313" key="2">
    <source>
        <dbReference type="Proteomes" id="UP000214596"/>
    </source>
</evidence>